<organism evidence="2">
    <name type="scientific">Aphanomyces astaci</name>
    <name type="common">Crayfish plague agent</name>
    <dbReference type="NCBI Taxonomy" id="112090"/>
    <lineage>
        <taxon>Eukaryota</taxon>
        <taxon>Sar</taxon>
        <taxon>Stramenopiles</taxon>
        <taxon>Oomycota</taxon>
        <taxon>Saprolegniomycetes</taxon>
        <taxon>Saprolegniales</taxon>
        <taxon>Verrucalvaceae</taxon>
        <taxon>Aphanomyces</taxon>
    </lineage>
</organism>
<gene>
    <name evidence="2" type="ORF">H257_06908</name>
</gene>
<dbReference type="GeneID" id="20808904"/>
<feature type="compositionally biased region" description="Polar residues" evidence="1">
    <location>
        <begin position="615"/>
        <end position="627"/>
    </location>
</feature>
<dbReference type="RefSeq" id="XP_009830591.1">
    <property type="nucleotide sequence ID" value="XM_009832289.1"/>
</dbReference>
<dbReference type="AlphaFoldDB" id="W4GIY4"/>
<evidence type="ECO:0000256" key="1">
    <source>
        <dbReference type="SAM" id="MobiDB-lite"/>
    </source>
</evidence>
<dbReference type="EMBL" id="KI913127">
    <property type="protein sequence ID" value="ETV79655.1"/>
    <property type="molecule type" value="Genomic_DNA"/>
</dbReference>
<dbReference type="VEuPathDB" id="FungiDB:H257_06908"/>
<proteinExistence type="predicted"/>
<accession>W4GIY4</accession>
<protein>
    <submittedName>
        <fullName evidence="2">Uncharacterized protein</fullName>
    </submittedName>
</protein>
<reference evidence="2" key="1">
    <citation type="submission" date="2013-12" db="EMBL/GenBank/DDBJ databases">
        <title>The Genome Sequence of Aphanomyces astaci APO3.</title>
        <authorList>
            <consortium name="The Broad Institute Genomics Platform"/>
            <person name="Russ C."/>
            <person name="Tyler B."/>
            <person name="van West P."/>
            <person name="Dieguez-Uribeondo J."/>
            <person name="Young S.K."/>
            <person name="Zeng Q."/>
            <person name="Gargeya S."/>
            <person name="Fitzgerald M."/>
            <person name="Abouelleil A."/>
            <person name="Alvarado L."/>
            <person name="Chapman S.B."/>
            <person name="Gainer-Dewar J."/>
            <person name="Goldberg J."/>
            <person name="Griggs A."/>
            <person name="Gujja S."/>
            <person name="Hansen M."/>
            <person name="Howarth C."/>
            <person name="Imamovic A."/>
            <person name="Ireland A."/>
            <person name="Larimer J."/>
            <person name="McCowan C."/>
            <person name="Murphy C."/>
            <person name="Pearson M."/>
            <person name="Poon T.W."/>
            <person name="Priest M."/>
            <person name="Roberts A."/>
            <person name="Saif S."/>
            <person name="Shea T."/>
            <person name="Sykes S."/>
            <person name="Wortman J."/>
            <person name="Nusbaum C."/>
            <person name="Birren B."/>
        </authorList>
    </citation>
    <scope>NUCLEOTIDE SEQUENCE [LARGE SCALE GENOMIC DNA]</scope>
    <source>
        <strain evidence="2">APO3</strain>
    </source>
</reference>
<feature type="region of interest" description="Disordered" evidence="1">
    <location>
        <begin position="528"/>
        <end position="627"/>
    </location>
</feature>
<evidence type="ECO:0000313" key="2">
    <source>
        <dbReference type="EMBL" id="ETV79655.1"/>
    </source>
</evidence>
<sequence>MDDRDDLGDFAHLHIMQGNQVAPAKSLRTNNGRVHQCCDEVDDGIVAADACAYVNPHASDAAPLDDNNDRTTLEVAETGGRVAYLVLTLGLSLYYLHLLTPVMANDLWWAGFNVSGAQTYLIDVVNAQLNLADTVWNVDVTATGKTGDYSTYFTPVHISPVYGCAVVASQITNLSAIIAILSTTSTPEDIPTQYPDKGACIGNGATQCRLTSWNSWMGSYGSLFASCMVAQWACDTVLRATTEALHLFQQLSPNSWSHYLERTVSTGATLRHGFERHDDAGRPVCLGENTLFFGWIYLFEWAELSREVISVEGDYDTLRAQALETPEARRSPEHESKLAHHVGFGRTPPTPGHIQVEDLHKAFSLAIVQVASAVGSFAVLSLWQTFVRRVELRAVNDHLLLSGMATAFYRRTLPSMDHYIFELKLWLPVHQSNLHRVKWGMKVSKLTAGSSSSAKAVVPHINRLYAVAGLGYMCATIFGSVMHLSLTQALPTTPSGLTTTSLGTFDLTEDKAGKDFVKQGVHQFHGSSADVPFDRGGRRINRPGSAKNVMLRRRFRGPASKSATHESRSSPGALRQMHGQDTGHGTGSNELAEGIQAGGHRPRQNTHVETHIPPGSSSQKTFPPTEFNSSHWSYQILGTYPMSL</sequence>
<name>W4GIY4_APHAT</name>